<feature type="transmembrane region" description="Helical" evidence="3">
    <location>
        <begin position="132"/>
        <end position="165"/>
    </location>
</feature>
<dbReference type="EMBL" id="CP053564">
    <property type="protein sequence ID" value="QJY50864.1"/>
    <property type="molecule type" value="Genomic_DNA"/>
</dbReference>
<keyword evidence="3" id="KW-0472">Membrane</keyword>
<dbReference type="GO" id="GO:0006465">
    <property type="term" value="P:signal peptide processing"/>
    <property type="evidence" value="ECO:0007669"/>
    <property type="project" value="TreeGrafter"/>
</dbReference>
<gene>
    <name evidence="5" type="ORF">HOP40_23875</name>
</gene>
<protein>
    <submittedName>
        <fullName evidence="5">Prepilin peptidase</fullName>
    </submittedName>
</protein>
<dbReference type="AlphaFoldDB" id="A0A6M6JS00"/>
<evidence type="ECO:0000313" key="6">
    <source>
        <dbReference type="Proteomes" id="UP000505377"/>
    </source>
</evidence>
<keyword evidence="6" id="KW-1185">Reference proteome</keyword>
<evidence type="ECO:0000259" key="4">
    <source>
        <dbReference type="Pfam" id="PF01478"/>
    </source>
</evidence>
<evidence type="ECO:0000256" key="2">
    <source>
        <dbReference type="RuleBase" id="RU003793"/>
    </source>
</evidence>
<evidence type="ECO:0000256" key="1">
    <source>
        <dbReference type="ARBA" id="ARBA00005801"/>
    </source>
</evidence>
<proteinExistence type="inferred from homology"/>
<keyword evidence="3" id="KW-1133">Transmembrane helix</keyword>
<evidence type="ECO:0000256" key="3">
    <source>
        <dbReference type="SAM" id="Phobius"/>
    </source>
</evidence>
<organism evidence="5 6">
    <name type="scientific">Pseudonocardia broussonetiae</name>
    <dbReference type="NCBI Taxonomy" id="2736640"/>
    <lineage>
        <taxon>Bacteria</taxon>
        <taxon>Bacillati</taxon>
        <taxon>Actinomycetota</taxon>
        <taxon>Actinomycetes</taxon>
        <taxon>Pseudonocardiales</taxon>
        <taxon>Pseudonocardiaceae</taxon>
        <taxon>Pseudonocardia</taxon>
    </lineage>
</organism>
<dbReference type="Proteomes" id="UP000505377">
    <property type="component" value="Chromosome"/>
</dbReference>
<feature type="transmembrane region" description="Helical" evidence="3">
    <location>
        <begin position="26"/>
        <end position="46"/>
    </location>
</feature>
<dbReference type="InterPro" id="IPR000045">
    <property type="entry name" value="Prepilin_IV_endopep_pep"/>
</dbReference>
<reference evidence="5 6" key="1">
    <citation type="submission" date="2020-05" db="EMBL/GenBank/DDBJ databases">
        <authorList>
            <person name="Mo P."/>
        </authorList>
    </citation>
    <scope>NUCLEOTIDE SEQUENCE [LARGE SCALE GENOMIC DNA]</scope>
    <source>
        <strain evidence="5 6">Gen01</strain>
    </source>
</reference>
<dbReference type="InterPro" id="IPR014032">
    <property type="entry name" value="Peptidase_A24A_bac"/>
</dbReference>
<keyword evidence="3" id="KW-0812">Transmembrane</keyword>
<sequence>MLGAGAGAVARVLLGRLRRGARVRAPACEVAVAVAWAGVGAGWAAGRWTGTWAVLLLALSWFAVAAGVVDLRHRRLPDALTLPAVPVALLLVAPLGVAALGRAAAGAALACGVHAAVHLASPRSLGAGDVKLAASLGAVLAAVSWAGLPSAAVLASLLTVVTAVLSRAVPSPAVLAPAVGTVAVPGPPPGRLRAPVPHGPSMLLATLVVVAAGAVGW</sequence>
<feature type="domain" description="Prepilin type IV endopeptidase peptidase" evidence="4">
    <location>
        <begin position="58"/>
        <end position="163"/>
    </location>
</feature>
<name>A0A6M6JS00_9PSEU</name>
<feature type="transmembrane region" description="Helical" evidence="3">
    <location>
        <begin position="79"/>
        <end position="97"/>
    </location>
</feature>
<dbReference type="PRINTS" id="PR00864">
    <property type="entry name" value="PREPILNPTASE"/>
</dbReference>
<comment type="similarity">
    <text evidence="1 2">Belongs to the peptidase A24 family.</text>
</comment>
<dbReference type="GO" id="GO:0005886">
    <property type="term" value="C:plasma membrane"/>
    <property type="evidence" value="ECO:0007669"/>
    <property type="project" value="TreeGrafter"/>
</dbReference>
<accession>A0A6M6JS00</accession>
<dbReference type="Pfam" id="PF01478">
    <property type="entry name" value="Peptidase_A24"/>
    <property type="match status" value="1"/>
</dbReference>
<dbReference type="PANTHER" id="PTHR30487">
    <property type="entry name" value="TYPE 4 PREPILIN-LIKE PROTEINS LEADER PEPTIDE-PROCESSING ENZYME"/>
    <property type="match status" value="1"/>
</dbReference>
<feature type="transmembrane region" description="Helical" evidence="3">
    <location>
        <begin position="52"/>
        <end position="72"/>
    </location>
</feature>
<dbReference type="KEGG" id="pbro:HOP40_23875"/>
<evidence type="ECO:0000313" key="5">
    <source>
        <dbReference type="EMBL" id="QJY50864.1"/>
    </source>
</evidence>
<dbReference type="Gene3D" id="1.20.120.1220">
    <property type="match status" value="1"/>
</dbReference>
<dbReference type="GO" id="GO:0004190">
    <property type="term" value="F:aspartic-type endopeptidase activity"/>
    <property type="evidence" value="ECO:0007669"/>
    <property type="project" value="InterPro"/>
</dbReference>
<dbReference type="PANTHER" id="PTHR30487:SF0">
    <property type="entry name" value="PREPILIN LEADER PEPTIDASE_N-METHYLTRANSFERASE-RELATED"/>
    <property type="match status" value="1"/>
</dbReference>
<dbReference type="InterPro" id="IPR050882">
    <property type="entry name" value="Prepilin_peptidase/N-MTase"/>
</dbReference>